<feature type="transmembrane region" description="Helical" evidence="1">
    <location>
        <begin position="9"/>
        <end position="34"/>
    </location>
</feature>
<protein>
    <submittedName>
        <fullName evidence="2">Uncharacterized protein</fullName>
    </submittedName>
</protein>
<evidence type="ECO:0000256" key="1">
    <source>
        <dbReference type="SAM" id="Phobius"/>
    </source>
</evidence>
<dbReference type="Proteomes" id="UP001477870">
    <property type="component" value="Unassembled WGS sequence"/>
</dbReference>
<dbReference type="EMBL" id="JBBMQO010000004">
    <property type="protein sequence ID" value="MEM5501746.1"/>
    <property type="molecule type" value="Genomic_DNA"/>
</dbReference>
<proteinExistence type="predicted"/>
<accession>A0ABU9T6J0</accession>
<keyword evidence="1" id="KW-0812">Transmembrane</keyword>
<organism evidence="2 3">
    <name type="scientific">Ahrensia kielensis</name>
    <dbReference type="NCBI Taxonomy" id="76980"/>
    <lineage>
        <taxon>Bacteria</taxon>
        <taxon>Pseudomonadati</taxon>
        <taxon>Pseudomonadota</taxon>
        <taxon>Alphaproteobacteria</taxon>
        <taxon>Hyphomicrobiales</taxon>
        <taxon>Ahrensiaceae</taxon>
        <taxon>Ahrensia</taxon>
    </lineage>
</organism>
<keyword evidence="1" id="KW-0472">Membrane</keyword>
<feature type="transmembrane region" description="Helical" evidence="1">
    <location>
        <begin position="40"/>
        <end position="61"/>
    </location>
</feature>
<gene>
    <name evidence="2" type="ORF">WNY59_09100</name>
</gene>
<sequence>MKIANSTTYIFAAVLIVTIAALCIVQTEFIGVFFKGSIPVLTILIGFLYLSCAAVICWFIYKTRSGFSGRPSIY</sequence>
<evidence type="ECO:0000313" key="2">
    <source>
        <dbReference type="EMBL" id="MEM5501746.1"/>
    </source>
</evidence>
<dbReference type="RefSeq" id="WP_018689200.1">
    <property type="nucleotide sequence ID" value="NZ_JBBMQO010000004.1"/>
</dbReference>
<evidence type="ECO:0000313" key="3">
    <source>
        <dbReference type="Proteomes" id="UP001477870"/>
    </source>
</evidence>
<name>A0ABU9T6J0_9HYPH</name>
<keyword evidence="3" id="KW-1185">Reference proteome</keyword>
<comment type="caution">
    <text evidence="2">The sequence shown here is derived from an EMBL/GenBank/DDBJ whole genome shotgun (WGS) entry which is preliminary data.</text>
</comment>
<keyword evidence="1" id="KW-1133">Transmembrane helix</keyword>
<reference evidence="2 3" key="1">
    <citation type="submission" date="2024-03" db="EMBL/GenBank/DDBJ databases">
        <title>Community enrichment and isolation of bacterial strains for fucoidan degradation.</title>
        <authorList>
            <person name="Sichert A."/>
        </authorList>
    </citation>
    <scope>NUCLEOTIDE SEQUENCE [LARGE SCALE GENOMIC DNA]</scope>
    <source>
        <strain evidence="2 3">AS62</strain>
    </source>
</reference>